<name>A0ABU7CVX2_9TELE</name>
<evidence type="ECO:0000313" key="2">
    <source>
        <dbReference type="EMBL" id="MED6267062.1"/>
    </source>
</evidence>
<accession>A0ABU7CVX2</accession>
<evidence type="ECO:0000313" key="3">
    <source>
        <dbReference type="Proteomes" id="UP001352852"/>
    </source>
</evidence>
<keyword evidence="3" id="KW-1185">Reference proteome</keyword>
<dbReference type="Proteomes" id="UP001352852">
    <property type="component" value="Unassembled WGS sequence"/>
</dbReference>
<reference evidence="2 3" key="1">
    <citation type="submission" date="2021-06" db="EMBL/GenBank/DDBJ databases">
        <authorList>
            <person name="Palmer J.M."/>
        </authorList>
    </citation>
    <scope>NUCLEOTIDE SEQUENCE [LARGE SCALE GENOMIC DNA]</scope>
    <source>
        <strain evidence="2 3">CL_MEX2019</strain>
        <tissue evidence="2">Muscle</tissue>
    </source>
</reference>
<dbReference type="EMBL" id="JAHUTJ010008681">
    <property type="protein sequence ID" value="MED6267062.1"/>
    <property type="molecule type" value="Genomic_DNA"/>
</dbReference>
<proteinExistence type="predicted"/>
<gene>
    <name evidence="2" type="ORF">CHARACLAT_008355</name>
</gene>
<feature type="compositionally biased region" description="Basic and acidic residues" evidence="1">
    <location>
        <begin position="40"/>
        <end position="75"/>
    </location>
</feature>
<organism evidence="2 3">
    <name type="scientific">Characodon lateralis</name>
    <dbReference type="NCBI Taxonomy" id="208331"/>
    <lineage>
        <taxon>Eukaryota</taxon>
        <taxon>Metazoa</taxon>
        <taxon>Chordata</taxon>
        <taxon>Craniata</taxon>
        <taxon>Vertebrata</taxon>
        <taxon>Euteleostomi</taxon>
        <taxon>Actinopterygii</taxon>
        <taxon>Neopterygii</taxon>
        <taxon>Teleostei</taxon>
        <taxon>Neoteleostei</taxon>
        <taxon>Acanthomorphata</taxon>
        <taxon>Ovalentaria</taxon>
        <taxon>Atherinomorphae</taxon>
        <taxon>Cyprinodontiformes</taxon>
        <taxon>Goodeidae</taxon>
        <taxon>Characodon</taxon>
    </lineage>
</organism>
<feature type="region of interest" description="Disordered" evidence="1">
    <location>
        <begin position="36"/>
        <end position="94"/>
    </location>
</feature>
<evidence type="ECO:0000256" key="1">
    <source>
        <dbReference type="SAM" id="MobiDB-lite"/>
    </source>
</evidence>
<protein>
    <submittedName>
        <fullName evidence="2">Uncharacterized protein</fullName>
    </submittedName>
</protein>
<feature type="compositionally biased region" description="Polar residues" evidence="1">
    <location>
        <begin position="84"/>
        <end position="94"/>
    </location>
</feature>
<sequence>MVRVHPDVRGGDGSFLEEPGLPAESLTFLAGIQRLSQTHKHSEGRRGEGSGGEGRGRERALDGARGRETGRERARTGTAGCLSDFTSPSSQSELRGQIERISAVLDSGNSPRLRNFLTPLFSSFAFEVDKRNFLPLWRLFFLEMDSRRPAAGSDWPVFTELE</sequence>
<comment type="caution">
    <text evidence="2">The sequence shown here is derived from an EMBL/GenBank/DDBJ whole genome shotgun (WGS) entry which is preliminary data.</text>
</comment>